<dbReference type="GO" id="GO:0046872">
    <property type="term" value="F:metal ion binding"/>
    <property type="evidence" value="ECO:0007669"/>
    <property type="project" value="UniProtKB-KW"/>
</dbReference>
<evidence type="ECO:0000256" key="1">
    <source>
        <dbReference type="ARBA" id="ARBA00009175"/>
    </source>
</evidence>
<keyword evidence="3 5" id="KW-0732">Signal</keyword>
<gene>
    <name evidence="6" type="primary">modA</name>
    <name evidence="6" type="ORF">EOK75_04230</name>
</gene>
<dbReference type="InterPro" id="IPR050682">
    <property type="entry name" value="ModA/WtpA"/>
</dbReference>
<proteinExistence type="inferred from homology"/>
<dbReference type="Proteomes" id="UP000298631">
    <property type="component" value="Chromosome"/>
</dbReference>
<keyword evidence="4" id="KW-0500">Molybdenum</keyword>
<evidence type="ECO:0000256" key="5">
    <source>
        <dbReference type="SAM" id="SignalP"/>
    </source>
</evidence>
<dbReference type="Gene3D" id="3.40.190.10">
    <property type="entry name" value="Periplasmic binding protein-like II"/>
    <property type="match status" value="2"/>
</dbReference>
<dbReference type="GO" id="GO:0030973">
    <property type="term" value="F:molybdate ion binding"/>
    <property type="evidence" value="ECO:0007669"/>
    <property type="project" value="InterPro"/>
</dbReference>
<accession>A0A4P8EE98</accession>
<dbReference type="PANTHER" id="PTHR30632">
    <property type="entry name" value="MOLYBDATE-BINDING PERIPLASMIC PROTEIN"/>
    <property type="match status" value="1"/>
</dbReference>
<dbReference type="PANTHER" id="PTHR30632:SF14">
    <property type="entry name" value="TUNGSTATE_MOLYBDATE_CHROMATE-BINDING PROTEIN MODA"/>
    <property type="match status" value="1"/>
</dbReference>
<organism evidence="6 7">
    <name type="scientific">Pseudorhodobacter turbinis</name>
    <dbReference type="NCBI Taxonomy" id="2500533"/>
    <lineage>
        <taxon>Bacteria</taxon>
        <taxon>Pseudomonadati</taxon>
        <taxon>Pseudomonadota</taxon>
        <taxon>Alphaproteobacteria</taxon>
        <taxon>Rhodobacterales</taxon>
        <taxon>Paracoccaceae</taxon>
        <taxon>Pseudorhodobacter</taxon>
    </lineage>
</organism>
<keyword evidence="7" id="KW-1185">Reference proteome</keyword>
<dbReference type="EMBL" id="CP039964">
    <property type="protein sequence ID" value="QCO55057.1"/>
    <property type="molecule type" value="Genomic_DNA"/>
</dbReference>
<dbReference type="KEGG" id="pseb:EOK75_04230"/>
<feature type="binding site" evidence="4">
    <location>
        <position position="54"/>
    </location>
    <ligand>
        <name>molybdate</name>
        <dbReference type="ChEBI" id="CHEBI:36264"/>
    </ligand>
</feature>
<dbReference type="AlphaFoldDB" id="A0A4P8EE98"/>
<evidence type="ECO:0000256" key="4">
    <source>
        <dbReference type="PIRSR" id="PIRSR004846-1"/>
    </source>
</evidence>
<evidence type="ECO:0000256" key="3">
    <source>
        <dbReference type="ARBA" id="ARBA00022729"/>
    </source>
</evidence>
<comment type="similarity">
    <text evidence="1">Belongs to the bacterial solute-binding protein ModA family.</text>
</comment>
<reference evidence="6 7" key="1">
    <citation type="submission" date="2019-05" db="EMBL/GenBank/DDBJ databases">
        <title>Pseudorhodobacter turbinis sp. nov., isolated from the gut of the Korean turban shell.</title>
        <authorList>
            <person name="Jeong Y.-S."/>
            <person name="Kang W.-R."/>
            <person name="Bae J.-W."/>
        </authorList>
    </citation>
    <scope>NUCLEOTIDE SEQUENCE [LARGE SCALE GENOMIC DNA]</scope>
    <source>
        <strain evidence="6 7">S12M18</strain>
    </source>
</reference>
<evidence type="ECO:0000313" key="7">
    <source>
        <dbReference type="Proteomes" id="UP000298631"/>
    </source>
</evidence>
<dbReference type="InterPro" id="IPR044084">
    <property type="entry name" value="AvModA-like_subst-bd"/>
</dbReference>
<evidence type="ECO:0000256" key="2">
    <source>
        <dbReference type="ARBA" id="ARBA00022723"/>
    </source>
</evidence>
<dbReference type="Pfam" id="PF13531">
    <property type="entry name" value="SBP_bac_11"/>
    <property type="match status" value="1"/>
</dbReference>
<dbReference type="NCBIfam" id="TIGR01256">
    <property type="entry name" value="modA"/>
    <property type="match status" value="1"/>
</dbReference>
<protein>
    <submittedName>
        <fullName evidence="6">Molybdate ABC transporter substrate-binding protein</fullName>
    </submittedName>
</protein>
<feature type="signal peptide" evidence="5">
    <location>
        <begin position="1"/>
        <end position="17"/>
    </location>
</feature>
<dbReference type="SUPFAM" id="SSF53850">
    <property type="entry name" value="Periplasmic binding protein-like II"/>
    <property type="match status" value="1"/>
</dbReference>
<dbReference type="InterPro" id="IPR005950">
    <property type="entry name" value="ModA"/>
</dbReference>
<feature type="binding site" evidence="4">
    <location>
        <position position="158"/>
    </location>
    <ligand>
        <name>molybdate</name>
        <dbReference type="ChEBI" id="CHEBI:36264"/>
    </ligand>
</feature>
<name>A0A4P8EE98_9RHOB</name>
<sequence>MYRPTLALLLLAAPANADTALAAVAANFASAATELATGFTAQTGHEVQITTGSTGKLYAQITAGAPFDLMLSADAATPARLQAEGHGTAAPYAIGVLTLWAPDMPKDSTPRALLDASIRHIAIANPDLAPYGAAAKSALTKMRLFDAITDKIVMGQNIGQTFALVQSGAAEAGFIARSALAGNVTGYAWDVSPDLYPTIRQDAILLAHGKDNAAAQGFLEYLASDAARDVIARYGYDLP</sequence>
<evidence type="ECO:0000313" key="6">
    <source>
        <dbReference type="EMBL" id="QCO55057.1"/>
    </source>
</evidence>
<dbReference type="OrthoDB" id="9785015at2"/>
<dbReference type="GO" id="GO:0015689">
    <property type="term" value="P:molybdate ion transport"/>
    <property type="evidence" value="ECO:0007669"/>
    <property type="project" value="InterPro"/>
</dbReference>
<dbReference type="PIRSF" id="PIRSF004846">
    <property type="entry name" value="ModA"/>
    <property type="match status" value="1"/>
</dbReference>
<keyword evidence="2 4" id="KW-0479">Metal-binding</keyword>
<feature type="chain" id="PRO_5020531016" evidence="5">
    <location>
        <begin position="18"/>
        <end position="239"/>
    </location>
</feature>
<dbReference type="RefSeq" id="WP_137192719.1">
    <property type="nucleotide sequence ID" value="NZ_CP039964.1"/>
</dbReference>
<dbReference type="CDD" id="cd13539">
    <property type="entry name" value="PBP2_AvModA"/>
    <property type="match status" value="1"/>
</dbReference>